<dbReference type="OrthoDB" id="16520at2759"/>
<comment type="subcellular location">
    <subcellularLocation>
        <location evidence="11">Endomembrane system</location>
        <topology evidence="11">Single-pass membrane protein</topology>
    </subcellularLocation>
    <subcellularLocation>
        <location evidence="1">Membrane</location>
        <topology evidence="1">Single-pass type II membrane protein</topology>
    </subcellularLocation>
</comment>
<evidence type="ECO:0000259" key="13">
    <source>
        <dbReference type="Pfam" id="PF00326"/>
    </source>
</evidence>
<evidence type="ECO:0000256" key="1">
    <source>
        <dbReference type="ARBA" id="ARBA00004606"/>
    </source>
</evidence>
<keyword evidence="4 12" id="KW-0812">Transmembrane</keyword>
<dbReference type="Pfam" id="PF00326">
    <property type="entry name" value="Peptidase_S9"/>
    <property type="match status" value="1"/>
</dbReference>
<evidence type="ECO:0000256" key="12">
    <source>
        <dbReference type="SAM" id="Phobius"/>
    </source>
</evidence>
<evidence type="ECO:0000259" key="14">
    <source>
        <dbReference type="Pfam" id="PF00930"/>
    </source>
</evidence>
<keyword evidence="2" id="KW-0031">Aminopeptidase</keyword>
<evidence type="ECO:0000256" key="7">
    <source>
        <dbReference type="ARBA" id="ARBA00022968"/>
    </source>
</evidence>
<protein>
    <submittedName>
        <fullName evidence="15">Uncharacterized protein</fullName>
    </submittedName>
</protein>
<evidence type="ECO:0000256" key="6">
    <source>
        <dbReference type="ARBA" id="ARBA00022825"/>
    </source>
</evidence>
<keyword evidence="10" id="KW-0325">Glycoprotein</keyword>
<evidence type="ECO:0000256" key="5">
    <source>
        <dbReference type="ARBA" id="ARBA00022801"/>
    </source>
</evidence>
<evidence type="ECO:0000256" key="10">
    <source>
        <dbReference type="ARBA" id="ARBA00023180"/>
    </source>
</evidence>
<keyword evidence="16" id="KW-1185">Reference proteome</keyword>
<dbReference type="InterPro" id="IPR029058">
    <property type="entry name" value="AB_hydrolase_fold"/>
</dbReference>
<dbReference type="PANTHER" id="PTHR11731">
    <property type="entry name" value="PROTEASE FAMILY S9B,C DIPEPTIDYL-PEPTIDASE IV-RELATED"/>
    <property type="match status" value="1"/>
</dbReference>
<dbReference type="SUPFAM" id="SSF53474">
    <property type="entry name" value="alpha/beta-Hydrolases"/>
    <property type="match status" value="1"/>
</dbReference>
<name>A0A914B8S3_PATMI</name>
<dbReference type="GO" id="GO:0005886">
    <property type="term" value="C:plasma membrane"/>
    <property type="evidence" value="ECO:0007669"/>
    <property type="project" value="TreeGrafter"/>
</dbReference>
<dbReference type="OMA" id="IWDSENH"/>
<feature type="domain" description="Peptidase S9 prolyl oligopeptidase catalytic" evidence="13">
    <location>
        <begin position="613"/>
        <end position="816"/>
    </location>
</feature>
<evidence type="ECO:0000313" key="16">
    <source>
        <dbReference type="Proteomes" id="UP000887568"/>
    </source>
</evidence>
<keyword evidence="9 12" id="KW-0472">Membrane</keyword>
<feature type="transmembrane region" description="Helical" evidence="12">
    <location>
        <begin position="58"/>
        <end position="80"/>
    </location>
</feature>
<dbReference type="InterPro" id="IPR001375">
    <property type="entry name" value="Peptidase_S9_cat"/>
</dbReference>
<dbReference type="RefSeq" id="XP_038072588.1">
    <property type="nucleotide sequence ID" value="XM_038216660.1"/>
</dbReference>
<evidence type="ECO:0000256" key="8">
    <source>
        <dbReference type="ARBA" id="ARBA00022989"/>
    </source>
</evidence>
<evidence type="ECO:0000256" key="9">
    <source>
        <dbReference type="ARBA" id="ARBA00023136"/>
    </source>
</evidence>
<dbReference type="GO" id="GO:0008236">
    <property type="term" value="F:serine-type peptidase activity"/>
    <property type="evidence" value="ECO:0007669"/>
    <property type="project" value="UniProtKB-KW"/>
</dbReference>
<dbReference type="Pfam" id="PF00930">
    <property type="entry name" value="DPPIV_N"/>
    <property type="match status" value="1"/>
</dbReference>
<keyword evidence="3" id="KW-0645">Protease</keyword>
<keyword evidence="8 12" id="KW-1133">Transmembrane helix</keyword>
<dbReference type="EnsemblMetazoa" id="XM_038216660.1">
    <property type="protein sequence ID" value="XP_038072588.1"/>
    <property type="gene ID" value="LOC119741049"/>
</dbReference>
<dbReference type="PANTHER" id="PTHR11731:SF200">
    <property type="entry name" value="DIPEPTIDYL PEPTIDASE 10, ISOFORM B"/>
    <property type="match status" value="1"/>
</dbReference>
<dbReference type="InterPro" id="IPR050278">
    <property type="entry name" value="Serine_Prot_S9B/DPPIV"/>
</dbReference>
<keyword evidence="7" id="KW-0735">Signal-anchor</keyword>
<keyword evidence="6" id="KW-0720">Serine protease</keyword>
<accession>A0A914B8S3</accession>
<dbReference type="InterPro" id="IPR002469">
    <property type="entry name" value="Peptidase_S9B_N"/>
</dbReference>
<dbReference type="GeneID" id="119741049"/>
<dbReference type="GO" id="GO:0006508">
    <property type="term" value="P:proteolysis"/>
    <property type="evidence" value="ECO:0007669"/>
    <property type="project" value="UniProtKB-KW"/>
</dbReference>
<sequence length="826" mass="94655">MVQLFSKCWLRVRTSLRRLACSHHQPCCIDANVMFSLKKSPSEELVGGGSDNRNWRGIAISLVVILLIVSLIVIAVFIVMPGEDWHLPKEFLFDDIFNETFKPKHYDVQWLSGSKYVHKDNYNNIIWKDLQLDQSGVLLTNRTLDEEGGTKFWVNSDMTHILLACSVRDLYRHSFYAKYKLYNIETGSSVGLTAPGLKETVDLRYAAWVPGGSALIYVYKNDMYYLESIPHGDEKVPVGDTAVRITETGEEGTIFNGIPDWVYEEELLSRDNAIYWSSDGTKLVYASFNDTDVDKARYPKYENLRYSELEEFSYPKAGYQNPTVSLQVTSIADLGNQVTLVPPDTISKRDYYYHHVVWVNDDLIAVTWLNRPQNYSVLTLCRVDSGACQINYEYETPGGWIVDRGAPKFSEGSSPIDYVRILPQREVAHGNFYHVALVTTDESPGRVTFLTQGTWEVTSIVAYSQSDKLVYYISTEQSIRSRELYSVSTERPFTRRCLSCDLHVNCTYYDTSFSPDNSWYKLNCLGPGIPRTTLHQTSTDRVLVVETNEALTKALEGKAYPNKTFYEIQVGEYKLPIQMWIPPKMDLNRKHPILVHVYGGPGSQMVNDRFELGWNAYLSSKYFVIVVNIDGRGSGFQGEKHLYQIYKRFGTVEVQDQVIGVRHILKMFPYINSTKVGIWGWSYGGFAASMALSSENDIFKYGIAVAPVTDFRYYDSIYTERYMGLPESCDNMEGYKHTNVSARARNIKGFNFLLVHGTADDNVHFQNSADFVRSLVQEEVVLRTQFYPDQRHSLDDSHVQRHLYDIMSDFVNNSIQRKYLNTELHV</sequence>
<dbReference type="Gene3D" id="3.40.50.1820">
    <property type="entry name" value="alpha/beta hydrolase"/>
    <property type="match status" value="1"/>
</dbReference>
<evidence type="ECO:0000256" key="2">
    <source>
        <dbReference type="ARBA" id="ARBA00022438"/>
    </source>
</evidence>
<proteinExistence type="predicted"/>
<evidence type="ECO:0000256" key="11">
    <source>
        <dbReference type="ARBA" id="ARBA00037847"/>
    </source>
</evidence>
<dbReference type="Gene3D" id="2.140.10.30">
    <property type="entry name" value="Dipeptidylpeptidase IV, N-terminal domain"/>
    <property type="match status" value="1"/>
</dbReference>
<dbReference type="AlphaFoldDB" id="A0A914B8S3"/>
<dbReference type="FunFam" id="3.40.50.1820:FF:000003">
    <property type="entry name" value="Dipeptidyl peptidase 4"/>
    <property type="match status" value="1"/>
</dbReference>
<keyword evidence="5" id="KW-0378">Hydrolase</keyword>
<evidence type="ECO:0000313" key="15">
    <source>
        <dbReference type="EnsemblMetazoa" id="XP_038072588.1"/>
    </source>
</evidence>
<evidence type="ECO:0000256" key="4">
    <source>
        <dbReference type="ARBA" id="ARBA00022692"/>
    </source>
</evidence>
<organism evidence="15 16">
    <name type="scientific">Patiria miniata</name>
    <name type="common">Bat star</name>
    <name type="synonym">Asterina miniata</name>
    <dbReference type="NCBI Taxonomy" id="46514"/>
    <lineage>
        <taxon>Eukaryota</taxon>
        <taxon>Metazoa</taxon>
        <taxon>Echinodermata</taxon>
        <taxon>Eleutherozoa</taxon>
        <taxon>Asterozoa</taxon>
        <taxon>Asteroidea</taxon>
        <taxon>Valvatacea</taxon>
        <taxon>Valvatida</taxon>
        <taxon>Asterinidae</taxon>
        <taxon>Patiria</taxon>
    </lineage>
</organism>
<feature type="domain" description="Dipeptidylpeptidase IV N-terminal" evidence="14">
    <location>
        <begin position="156"/>
        <end position="530"/>
    </location>
</feature>
<dbReference type="SUPFAM" id="SSF82171">
    <property type="entry name" value="DPP6 N-terminal domain-like"/>
    <property type="match status" value="1"/>
</dbReference>
<evidence type="ECO:0000256" key="3">
    <source>
        <dbReference type="ARBA" id="ARBA00022670"/>
    </source>
</evidence>
<dbReference type="GO" id="GO:0012505">
    <property type="term" value="C:endomembrane system"/>
    <property type="evidence" value="ECO:0007669"/>
    <property type="project" value="UniProtKB-SubCell"/>
</dbReference>
<dbReference type="Proteomes" id="UP000887568">
    <property type="component" value="Unplaced"/>
</dbReference>
<dbReference type="GO" id="GO:0004177">
    <property type="term" value="F:aminopeptidase activity"/>
    <property type="evidence" value="ECO:0007669"/>
    <property type="project" value="UniProtKB-KW"/>
</dbReference>
<reference evidence="15" key="1">
    <citation type="submission" date="2022-11" db="UniProtKB">
        <authorList>
            <consortium name="EnsemblMetazoa"/>
        </authorList>
    </citation>
    <scope>IDENTIFICATION</scope>
</reference>